<accession>A0ABN8RFH2</accession>
<comment type="caution">
    <text evidence="2">The sequence shown here is derived from an EMBL/GenBank/DDBJ whole genome shotgun (WGS) entry which is preliminary data.</text>
</comment>
<proteinExistence type="predicted"/>
<organism evidence="2 3">
    <name type="scientific">Porites lobata</name>
    <dbReference type="NCBI Taxonomy" id="104759"/>
    <lineage>
        <taxon>Eukaryota</taxon>
        <taxon>Metazoa</taxon>
        <taxon>Cnidaria</taxon>
        <taxon>Anthozoa</taxon>
        <taxon>Hexacorallia</taxon>
        <taxon>Scleractinia</taxon>
        <taxon>Fungiina</taxon>
        <taxon>Poritidae</taxon>
        <taxon>Porites</taxon>
    </lineage>
</organism>
<evidence type="ECO:0000313" key="3">
    <source>
        <dbReference type="Proteomes" id="UP001159405"/>
    </source>
</evidence>
<gene>
    <name evidence="2" type="ORF">PLOB_00019254</name>
</gene>
<evidence type="ECO:0000256" key="1">
    <source>
        <dbReference type="SAM" id="MobiDB-lite"/>
    </source>
</evidence>
<dbReference type="EMBL" id="CALNXK010000224">
    <property type="protein sequence ID" value="CAH3177359.1"/>
    <property type="molecule type" value="Genomic_DNA"/>
</dbReference>
<keyword evidence="3" id="KW-1185">Reference proteome</keyword>
<dbReference type="Proteomes" id="UP001159405">
    <property type="component" value="Unassembled WGS sequence"/>
</dbReference>
<feature type="region of interest" description="Disordered" evidence="1">
    <location>
        <begin position="44"/>
        <end position="68"/>
    </location>
</feature>
<protein>
    <submittedName>
        <fullName evidence="2">Uncharacterized protein</fullName>
    </submittedName>
</protein>
<evidence type="ECO:0000313" key="2">
    <source>
        <dbReference type="EMBL" id="CAH3177359.1"/>
    </source>
</evidence>
<name>A0ABN8RFH2_9CNID</name>
<feature type="compositionally biased region" description="Basic and acidic residues" evidence="1">
    <location>
        <begin position="44"/>
        <end position="53"/>
    </location>
</feature>
<sequence>MYIGRSPIRQTQGYAKYIAQTLIPSPTRFKVQQMGGILSYFSSKGDDSKEKDSSTVQDDAAESGSDCGNKEIDRVGVSYLGEIKTNDAEVKNKALDKVKAGLYSVKVSQFDATQLQREIEGELFDKWHEGCEVMEAKGIAIESVQSFLDHLQDAYEGIDEEMRKKMNGIEWAGEWAYKVMEFKYNASSDSSARYGMIAFGKSKDGKFVDCMYCLYKLDFKVAPERIITTKHHSSFWGLIKWQTVEEKEQERVLGVKPLKRIQNFFRFKALEGFYKEGLIDEINVVPSIEDLPDDK</sequence>
<reference evidence="2 3" key="1">
    <citation type="submission" date="2022-05" db="EMBL/GenBank/DDBJ databases">
        <authorList>
            <consortium name="Genoscope - CEA"/>
            <person name="William W."/>
        </authorList>
    </citation>
    <scope>NUCLEOTIDE SEQUENCE [LARGE SCALE GENOMIC DNA]</scope>
</reference>